<dbReference type="AlphaFoldDB" id="A0ABD3XYC9"/>
<dbReference type="EMBL" id="JBJQND010000001">
    <property type="protein sequence ID" value="KAL3891209.1"/>
    <property type="molecule type" value="Genomic_DNA"/>
</dbReference>
<gene>
    <name evidence="1" type="ORF">ACJMK2_003472</name>
</gene>
<evidence type="ECO:0000313" key="2">
    <source>
        <dbReference type="Proteomes" id="UP001634394"/>
    </source>
</evidence>
<sequence length="291" mass="32870">MPLGQNETRRSLGVLWSRIGIQSGCIWLPNHFVALVPCKNETVSTPNKPLNAMNLTCDESLIPIGHFVTGEGNLVQTERLGQEIARDNDIAYIQTDKLEQINTCGTLNGHNEVEHEAALLIPDIIKSMGDCEHTDEVPIIQEIPGTYHLPGIKPLNADEILKIILSDIPAVKQIPTGIKENVYLFLDNISNKEGNYKHAQYWDDCGVWDAKKARVCKTKYVMKVNAEGKKLCQVQLREDLVYTETHKAETRKIKLLQPQPPMSEIITFVRYYATLKKKLFYKKNVSPGYTV</sequence>
<comment type="caution">
    <text evidence="1">The sequence shown here is derived from an EMBL/GenBank/DDBJ whole genome shotgun (WGS) entry which is preliminary data.</text>
</comment>
<evidence type="ECO:0000313" key="1">
    <source>
        <dbReference type="EMBL" id="KAL3891209.1"/>
    </source>
</evidence>
<organism evidence="1 2">
    <name type="scientific">Sinanodonta woodiana</name>
    <name type="common">Chinese pond mussel</name>
    <name type="synonym">Anodonta woodiana</name>
    <dbReference type="NCBI Taxonomy" id="1069815"/>
    <lineage>
        <taxon>Eukaryota</taxon>
        <taxon>Metazoa</taxon>
        <taxon>Spiralia</taxon>
        <taxon>Lophotrochozoa</taxon>
        <taxon>Mollusca</taxon>
        <taxon>Bivalvia</taxon>
        <taxon>Autobranchia</taxon>
        <taxon>Heteroconchia</taxon>
        <taxon>Palaeoheterodonta</taxon>
        <taxon>Unionida</taxon>
        <taxon>Unionoidea</taxon>
        <taxon>Unionidae</taxon>
        <taxon>Unioninae</taxon>
        <taxon>Sinanodonta</taxon>
    </lineage>
</organism>
<dbReference type="Proteomes" id="UP001634394">
    <property type="component" value="Unassembled WGS sequence"/>
</dbReference>
<name>A0ABD3XYC9_SINWO</name>
<keyword evidence="2" id="KW-1185">Reference proteome</keyword>
<protein>
    <submittedName>
        <fullName evidence="1">Uncharacterized protein</fullName>
    </submittedName>
</protein>
<reference evidence="1 2" key="1">
    <citation type="submission" date="2024-11" db="EMBL/GenBank/DDBJ databases">
        <title>Chromosome-level genome assembly of the freshwater bivalve Anodonta woodiana.</title>
        <authorList>
            <person name="Chen X."/>
        </authorList>
    </citation>
    <scope>NUCLEOTIDE SEQUENCE [LARGE SCALE GENOMIC DNA]</scope>
    <source>
        <strain evidence="1">MN2024</strain>
        <tissue evidence="1">Gills</tissue>
    </source>
</reference>
<accession>A0ABD3XYC9</accession>
<proteinExistence type="predicted"/>